<accession>A0A0F9L6I8</accession>
<protein>
    <recommendedName>
        <fullName evidence="2">Cell wall hydrolase SleB domain-containing protein</fullName>
    </recommendedName>
</protein>
<evidence type="ECO:0008006" key="2">
    <source>
        <dbReference type="Google" id="ProtNLM"/>
    </source>
</evidence>
<name>A0A0F9L6I8_9ZZZZ</name>
<gene>
    <name evidence="1" type="ORF">LCGC14_1617060</name>
</gene>
<organism evidence="1">
    <name type="scientific">marine sediment metagenome</name>
    <dbReference type="NCBI Taxonomy" id="412755"/>
    <lineage>
        <taxon>unclassified sequences</taxon>
        <taxon>metagenomes</taxon>
        <taxon>ecological metagenomes</taxon>
    </lineage>
</organism>
<reference evidence="1" key="1">
    <citation type="journal article" date="2015" name="Nature">
        <title>Complex archaea that bridge the gap between prokaryotes and eukaryotes.</title>
        <authorList>
            <person name="Spang A."/>
            <person name="Saw J.H."/>
            <person name="Jorgensen S.L."/>
            <person name="Zaremba-Niedzwiedzka K."/>
            <person name="Martijn J."/>
            <person name="Lind A.E."/>
            <person name="van Eijk R."/>
            <person name="Schleper C."/>
            <person name="Guy L."/>
            <person name="Ettema T.J."/>
        </authorList>
    </citation>
    <scope>NUCLEOTIDE SEQUENCE</scope>
</reference>
<dbReference type="AlphaFoldDB" id="A0A0F9L6I8"/>
<sequence>MKKARLNCICLLFITIFISLASCHINHYVNGEGNKRVSYPSNMWKCLVAESASEGYRGMKTVALVYRNRLERGMRLGCSGLKRRNLNAFIKKEGRRKEILAKRVVKEVFEENCADFTNGATHYENLESFPTPPWAKDMIIIRKEGKHTLYNYKRNE</sequence>
<proteinExistence type="predicted"/>
<evidence type="ECO:0000313" key="1">
    <source>
        <dbReference type="EMBL" id="KKM23255.1"/>
    </source>
</evidence>
<dbReference type="EMBL" id="LAZR01013163">
    <property type="protein sequence ID" value="KKM23255.1"/>
    <property type="molecule type" value="Genomic_DNA"/>
</dbReference>
<dbReference type="PROSITE" id="PS51257">
    <property type="entry name" value="PROKAR_LIPOPROTEIN"/>
    <property type="match status" value="1"/>
</dbReference>
<comment type="caution">
    <text evidence="1">The sequence shown here is derived from an EMBL/GenBank/DDBJ whole genome shotgun (WGS) entry which is preliminary data.</text>
</comment>